<feature type="transmembrane region" description="Helical" evidence="7">
    <location>
        <begin position="235"/>
        <end position="259"/>
    </location>
</feature>
<name>A0ABN7T7W4_OIKDI</name>
<keyword evidence="4 7" id="KW-0472">Membrane</keyword>
<comment type="subcellular location">
    <subcellularLocation>
        <location evidence="1">Membrane</location>
        <topology evidence="1">Multi-pass membrane protein</topology>
    </subcellularLocation>
</comment>
<dbReference type="InterPro" id="IPR036259">
    <property type="entry name" value="MFS_trans_sf"/>
</dbReference>
<feature type="compositionally biased region" description="Basic and acidic residues" evidence="6">
    <location>
        <begin position="556"/>
        <end position="567"/>
    </location>
</feature>
<protein>
    <submittedName>
        <fullName evidence="8">Oidioi.mRNA.OKI2018_I69.chr2.g5762.t1.cds</fullName>
    </submittedName>
</protein>
<keyword evidence="3 7" id="KW-1133">Transmembrane helix</keyword>
<gene>
    <name evidence="8" type="ORF">OKIOD_LOCUS14527</name>
</gene>
<keyword evidence="2 7" id="KW-0812">Transmembrane</keyword>
<evidence type="ECO:0000256" key="3">
    <source>
        <dbReference type="ARBA" id="ARBA00022989"/>
    </source>
</evidence>
<dbReference type="Proteomes" id="UP001158576">
    <property type="component" value="Chromosome 2"/>
</dbReference>
<evidence type="ECO:0000256" key="7">
    <source>
        <dbReference type="SAM" id="Phobius"/>
    </source>
</evidence>
<feature type="transmembrane region" description="Helical" evidence="7">
    <location>
        <begin position="414"/>
        <end position="435"/>
    </location>
</feature>
<feature type="transmembrane region" description="Helical" evidence="7">
    <location>
        <begin position="177"/>
        <end position="194"/>
    </location>
</feature>
<dbReference type="Pfam" id="PF00083">
    <property type="entry name" value="Sugar_tr"/>
    <property type="match status" value="1"/>
</dbReference>
<proteinExistence type="predicted"/>
<dbReference type="Gene3D" id="1.20.1250.20">
    <property type="entry name" value="MFS general substrate transporter like domains"/>
    <property type="match status" value="1"/>
</dbReference>
<organism evidence="8 9">
    <name type="scientific">Oikopleura dioica</name>
    <name type="common">Tunicate</name>
    <dbReference type="NCBI Taxonomy" id="34765"/>
    <lineage>
        <taxon>Eukaryota</taxon>
        <taxon>Metazoa</taxon>
        <taxon>Chordata</taxon>
        <taxon>Tunicata</taxon>
        <taxon>Appendicularia</taxon>
        <taxon>Copelata</taxon>
        <taxon>Oikopleuridae</taxon>
        <taxon>Oikopleura</taxon>
    </lineage>
</organism>
<reference evidence="8 9" key="1">
    <citation type="submission" date="2021-04" db="EMBL/GenBank/DDBJ databases">
        <authorList>
            <person name="Bliznina A."/>
        </authorList>
    </citation>
    <scope>NUCLEOTIDE SEQUENCE [LARGE SCALE GENOMIC DNA]</scope>
</reference>
<evidence type="ECO:0000256" key="1">
    <source>
        <dbReference type="ARBA" id="ARBA00004141"/>
    </source>
</evidence>
<dbReference type="PANTHER" id="PTHR24064">
    <property type="entry name" value="SOLUTE CARRIER FAMILY 22 MEMBER"/>
    <property type="match status" value="1"/>
</dbReference>
<feature type="transmembrane region" description="Helical" evidence="7">
    <location>
        <begin position="502"/>
        <end position="520"/>
    </location>
</feature>
<dbReference type="SUPFAM" id="SSF103473">
    <property type="entry name" value="MFS general substrate transporter"/>
    <property type="match status" value="1"/>
</dbReference>
<dbReference type="EMBL" id="OU015567">
    <property type="protein sequence ID" value="CAG5111454.1"/>
    <property type="molecule type" value="Genomic_DNA"/>
</dbReference>
<evidence type="ECO:0000256" key="5">
    <source>
        <dbReference type="SAM" id="Coils"/>
    </source>
</evidence>
<feature type="transmembrane region" description="Helical" evidence="7">
    <location>
        <begin position="475"/>
        <end position="496"/>
    </location>
</feature>
<evidence type="ECO:0000313" key="9">
    <source>
        <dbReference type="Proteomes" id="UP001158576"/>
    </source>
</evidence>
<keyword evidence="5" id="KW-0175">Coiled coil</keyword>
<feature type="transmembrane region" description="Helical" evidence="7">
    <location>
        <begin position="382"/>
        <end position="402"/>
    </location>
</feature>
<evidence type="ECO:0000256" key="2">
    <source>
        <dbReference type="ARBA" id="ARBA00022692"/>
    </source>
</evidence>
<evidence type="ECO:0000256" key="4">
    <source>
        <dbReference type="ARBA" id="ARBA00023136"/>
    </source>
</evidence>
<sequence length="567" mass="62750">MVIFAQVSNSPSSRGIPHLLFFLSHLADRLFAYCYYGYMGVATAVAGNIFYQYRPSEISCDLGEVSEEYALFASQNLTGEDALCKYYQPTGCAAGNGNVSTWDEDTLEECFAEKELAECTSFKYADHNFNKTLVSEYNLVCGKKTMPLIFIMLFNVGLMVGPIVAGKVSDKLGRTKTISFGALACVSLNLLIGITDVGAWGYGLLRIFTVICSLVLALPSMVYPSEVLTPKYRSMGAMLVVATALGAGILIVVAIAWFIRDWRTLHIFSSLVNVPSIFAPLIMPESYRWLYQNKRFDEAEKALMHMSAKTGGNVTQEILNEIKEEIQKKEKEEGDVEITVEETLSQNAQVKRTTLTLTFCQFIRGLIQFYLLYTVASLGGDFWVNNIINNIIGFPACFVCIWMMNTRAFGRKGAFIFGLACCSISQLLRLGSLLIDSTLCAMIASYLGLFGAMGSMAVGQAYTSELFPTTVRIKATAVIYTGAMGGSFLVPIWMVFDNFIPWLATSLNFALMSIGAFMCFKLPETFGNPMTETIADFEKIYENKTHPLDEPDSEELLLKKPDSPPLN</sequence>
<feature type="coiled-coil region" evidence="5">
    <location>
        <begin position="312"/>
        <end position="339"/>
    </location>
</feature>
<accession>A0ABN7T7W4</accession>
<feature type="transmembrane region" description="Helical" evidence="7">
    <location>
        <begin position="355"/>
        <end position="376"/>
    </location>
</feature>
<feature type="region of interest" description="Disordered" evidence="6">
    <location>
        <begin position="545"/>
        <end position="567"/>
    </location>
</feature>
<feature type="transmembrane region" description="Helical" evidence="7">
    <location>
        <begin position="146"/>
        <end position="165"/>
    </location>
</feature>
<evidence type="ECO:0000256" key="6">
    <source>
        <dbReference type="SAM" id="MobiDB-lite"/>
    </source>
</evidence>
<evidence type="ECO:0000313" key="8">
    <source>
        <dbReference type="EMBL" id="CAG5111454.1"/>
    </source>
</evidence>
<keyword evidence="9" id="KW-1185">Reference proteome</keyword>
<feature type="transmembrane region" description="Helical" evidence="7">
    <location>
        <begin position="200"/>
        <end position="223"/>
    </location>
</feature>
<feature type="transmembrane region" description="Helical" evidence="7">
    <location>
        <begin position="441"/>
        <end position="463"/>
    </location>
</feature>
<dbReference type="InterPro" id="IPR005828">
    <property type="entry name" value="MFS_sugar_transport-like"/>
</dbReference>